<keyword evidence="10" id="KW-0456">Lyase</keyword>
<comment type="similarity">
    <text evidence="5">Belongs to the OHCU decarboxylase family.</text>
</comment>
<dbReference type="InterPro" id="IPR018020">
    <property type="entry name" value="OHCU_decarboxylase"/>
</dbReference>
<evidence type="ECO:0000256" key="4">
    <source>
        <dbReference type="ARBA" id="ARBA00004754"/>
    </source>
</evidence>
<evidence type="ECO:0000256" key="5">
    <source>
        <dbReference type="ARBA" id="ARBA00005793"/>
    </source>
</evidence>
<keyword evidence="15" id="KW-1185">Reference proteome</keyword>
<accession>A0AAV7XTN9</accession>
<dbReference type="FunFam" id="1.10.3330.10:FF:000001">
    <property type="entry name" value="2-oxo-4-hydroxy-4-carboxy-5-ureidoimidazoline decarboxylase"/>
    <property type="match status" value="1"/>
</dbReference>
<dbReference type="GO" id="GO:0000255">
    <property type="term" value="P:allantoin metabolic process"/>
    <property type="evidence" value="ECO:0007669"/>
    <property type="project" value="InterPro"/>
</dbReference>
<dbReference type="EMBL" id="JAPTSV010000003">
    <property type="protein sequence ID" value="KAJ1529789.1"/>
    <property type="molecule type" value="Genomic_DNA"/>
</dbReference>
<evidence type="ECO:0000313" key="14">
    <source>
        <dbReference type="EMBL" id="KAJ1529789.1"/>
    </source>
</evidence>
<dbReference type="NCBIfam" id="TIGR03164">
    <property type="entry name" value="UHCUDC"/>
    <property type="match status" value="1"/>
</dbReference>
<evidence type="ECO:0000256" key="9">
    <source>
        <dbReference type="ARBA" id="ARBA00023140"/>
    </source>
</evidence>
<dbReference type="Pfam" id="PF09349">
    <property type="entry name" value="OHCU_decarbox"/>
    <property type="match status" value="1"/>
</dbReference>
<evidence type="ECO:0000256" key="12">
    <source>
        <dbReference type="ARBA" id="ARBA00032116"/>
    </source>
</evidence>
<sequence>MLTITAVNLLDPAEFTRVFGNAVEHAPSIAAVLARRRPLRDAQHLLAELYSVIDGLSDSDKVDILRRHPDLAGTLAEQGLLTAESTREQKAAGLDQLTEQQKYDLKRLNLSYRDKFGFPFVICARENRAVAILEGLTRRMINTPEKEVAVGLAEVKKIARLRVLDVVVA</sequence>
<proteinExistence type="inferred from homology"/>
<evidence type="ECO:0000256" key="1">
    <source>
        <dbReference type="ARBA" id="ARBA00001163"/>
    </source>
</evidence>
<dbReference type="InterPro" id="IPR036778">
    <property type="entry name" value="OHCU_decarboxylase_sf"/>
</dbReference>
<comment type="caution">
    <text evidence="14">The sequence shown here is derived from an EMBL/GenBank/DDBJ whole genome shotgun (WGS) entry which is preliminary data.</text>
</comment>
<comment type="function">
    <text evidence="2">Catalyzes the stereoselective decarboxylation of 2-oxo-4-hydroxy-4-carboxy-5-ureidoimidazoline (OHCU) to (S)-allantoin.</text>
</comment>
<keyword evidence="9" id="KW-0576">Peroxisome</keyword>
<dbReference type="SUPFAM" id="SSF158694">
    <property type="entry name" value="UraD-Like"/>
    <property type="match status" value="1"/>
</dbReference>
<evidence type="ECO:0000256" key="10">
    <source>
        <dbReference type="ARBA" id="ARBA00023239"/>
    </source>
</evidence>
<reference evidence="14" key="1">
    <citation type="submission" date="2022-12" db="EMBL/GenBank/DDBJ databases">
        <title>Chromosome-level genome assembly of the bean flower thrips Megalurothrips usitatus.</title>
        <authorList>
            <person name="Ma L."/>
            <person name="Liu Q."/>
            <person name="Li H."/>
            <person name="Cai W."/>
        </authorList>
    </citation>
    <scope>NUCLEOTIDE SEQUENCE</scope>
    <source>
        <strain evidence="14">Cailab_2022a</strain>
    </source>
</reference>
<evidence type="ECO:0000256" key="11">
    <source>
        <dbReference type="ARBA" id="ARBA00030624"/>
    </source>
</evidence>
<protein>
    <recommendedName>
        <fullName evidence="6">2-oxo-4-hydroxy-4-carboxy-5-ureidoimidazoline decarboxylase</fullName>
        <ecNumber evidence="6">4.1.1.97</ecNumber>
    </recommendedName>
    <alternativeName>
        <fullName evidence="12">Parahox neighbor</fullName>
    </alternativeName>
    <alternativeName>
        <fullName evidence="11">Ureidoimidazoline (2-oxo-4-hydroxy-4-carboxy-5-) decarboxylase</fullName>
    </alternativeName>
</protein>
<dbReference type="Gene3D" id="1.10.3330.10">
    <property type="entry name" value="Oxo-4-hydroxy-4-carboxy-5-ureidoimidazoline decarboxylase"/>
    <property type="match status" value="1"/>
</dbReference>
<evidence type="ECO:0000313" key="15">
    <source>
        <dbReference type="Proteomes" id="UP001075354"/>
    </source>
</evidence>
<dbReference type="PANTHER" id="PTHR43466:SF1">
    <property type="entry name" value="2-OXO-4-HYDROXY-4-CARBOXY-5-UREIDOIMIDAZOLINE DECARBOXYLASE-RELATED"/>
    <property type="match status" value="1"/>
</dbReference>
<feature type="domain" description="Oxo-4-hydroxy-4-carboxy-5-ureidoimidazoline decarboxylase" evidence="13">
    <location>
        <begin position="8"/>
        <end position="163"/>
    </location>
</feature>
<evidence type="ECO:0000256" key="3">
    <source>
        <dbReference type="ARBA" id="ARBA00004275"/>
    </source>
</evidence>
<comment type="subcellular location">
    <subcellularLocation>
        <location evidence="3">Peroxisome</location>
    </subcellularLocation>
</comment>
<dbReference type="GO" id="GO:0051997">
    <property type="term" value="F:2-oxo-4-hydroxy-4-carboxy-5-ureidoimidazoline decarboxylase activity"/>
    <property type="evidence" value="ECO:0007669"/>
    <property type="project" value="UniProtKB-EC"/>
</dbReference>
<gene>
    <name evidence="14" type="ORF">ONE63_006535</name>
</gene>
<dbReference type="PANTHER" id="PTHR43466">
    <property type="entry name" value="2-OXO-4-HYDROXY-4-CARBOXY-5-UREIDOIMIDAZOLINE DECARBOXYLASE-RELATED"/>
    <property type="match status" value="1"/>
</dbReference>
<dbReference type="EC" id="4.1.1.97" evidence="6"/>
<comment type="pathway">
    <text evidence="4">Purine metabolism; urate degradation; (S)-allantoin from urate: step 3/3.</text>
</comment>
<organism evidence="14 15">
    <name type="scientific">Megalurothrips usitatus</name>
    <name type="common">bean blossom thrips</name>
    <dbReference type="NCBI Taxonomy" id="439358"/>
    <lineage>
        <taxon>Eukaryota</taxon>
        <taxon>Metazoa</taxon>
        <taxon>Ecdysozoa</taxon>
        <taxon>Arthropoda</taxon>
        <taxon>Hexapoda</taxon>
        <taxon>Insecta</taxon>
        <taxon>Pterygota</taxon>
        <taxon>Neoptera</taxon>
        <taxon>Paraneoptera</taxon>
        <taxon>Thysanoptera</taxon>
        <taxon>Terebrantia</taxon>
        <taxon>Thripoidea</taxon>
        <taxon>Thripidae</taxon>
        <taxon>Megalurothrips</taxon>
    </lineage>
</organism>
<evidence type="ECO:0000256" key="2">
    <source>
        <dbReference type="ARBA" id="ARBA00002506"/>
    </source>
</evidence>
<keyword evidence="7" id="KW-0659">Purine metabolism</keyword>
<comment type="catalytic activity">
    <reaction evidence="1">
        <text>5-hydroxy-2-oxo-4-ureido-2,5-dihydro-1H-imidazole-5-carboxylate + H(+) = (S)-allantoin + CO2</text>
        <dbReference type="Rhea" id="RHEA:26301"/>
        <dbReference type="ChEBI" id="CHEBI:15378"/>
        <dbReference type="ChEBI" id="CHEBI:15678"/>
        <dbReference type="ChEBI" id="CHEBI:16526"/>
        <dbReference type="ChEBI" id="CHEBI:58639"/>
        <dbReference type="EC" id="4.1.1.97"/>
    </reaction>
</comment>
<dbReference type="GO" id="GO:0006144">
    <property type="term" value="P:purine nucleobase metabolic process"/>
    <property type="evidence" value="ECO:0007669"/>
    <property type="project" value="UniProtKB-KW"/>
</dbReference>
<dbReference type="GO" id="GO:0019628">
    <property type="term" value="P:urate catabolic process"/>
    <property type="evidence" value="ECO:0007669"/>
    <property type="project" value="TreeGrafter"/>
</dbReference>
<evidence type="ECO:0000256" key="7">
    <source>
        <dbReference type="ARBA" id="ARBA00022631"/>
    </source>
</evidence>
<dbReference type="Proteomes" id="UP001075354">
    <property type="component" value="Chromosome 3"/>
</dbReference>
<evidence type="ECO:0000259" key="13">
    <source>
        <dbReference type="Pfam" id="PF09349"/>
    </source>
</evidence>
<keyword evidence="8" id="KW-0210">Decarboxylase</keyword>
<evidence type="ECO:0000256" key="8">
    <source>
        <dbReference type="ARBA" id="ARBA00022793"/>
    </source>
</evidence>
<evidence type="ECO:0000256" key="6">
    <source>
        <dbReference type="ARBA" id="ARBA00012257"/>
    </source>
</evidence>
<dbReference type="AlphaFoldDB" id="A0AAV7XTN9"/>
<name>A0AAV7XTN9_9NEOP</name>
<dbReference type="InterPro" id="IPR017580">
    <property type="entry name" value="OHCU_decarboxylase-1"/>
</dbReference>
<dbReference type="GO" id="GO:0005777">
    <property type="term" value="C:peroxisome"/>
    <property type="evidence" value="ECO:0007669"/>
    <property type="project" value="UniProtKB-SubCell"/>
</dbReference>